<evidence type="ECO:0000256" key="6">
    <source>
        <dbReference type="ARBA" id="ARBA00022989"/>
    </source>
</evidence>
<evidence type="ECO:0000256" key="3">
    <source>
        <dbReference type="ARBA" id="ARBA00022448"/>
    </source>
</evidence>
<keyword evidence="3" id="KW-0813">Transport</keyword>
<dbReference type="AlphaFoldDB" id="W0EZM3"/>
<dbReference type="InterPro" id="IPR050681">
    <property type="entry name" value="CDF/SLC30A"/>
</dbReference>
<feature type="transmembrane region" description="Helical" evidence="9">
    <location>
        <begin position="86"/>
        <end position="108"/>
    </location>
</feature>
<name>W0EZM3_9BACT</name>
<protein>
    <submittedName>
        <fullName evidence="12">Cation transporter</fullName>
    </submittedName>
</protein>
<evidence type="ECO:0000259" key="10">
    <source>
        <dbReference type="Pfam" id="PF01545"/>
    </source>
</evidence>
<evidence type="ECO:0000256" key="8">
    <source>
        <dbReference type="ARBA" id="ARBA00023136"/>
    </source>
</evidence>
<keyword evidence="5" id="KW-0864">Zinc transport</keyword>
<dbReference type="HOGENOM" id="CLU_013430_0_0_10"/>
<reference evidence="12 13" key="1">
    <citation type="submission" date="2013-12" db="EMBL/GenBank/DDBJ databases">
        <authorList>
            <consortium name="DOE Joint Genome Institute"/>
            <person name="Eisen J."/>
            <person name="Huntemann M."/>
            <person name="Han J."/>
            <person name="Chen A."/>
            <person name="Kyrpides N."/>
            <person name="Mavromatis K."/>
            <person name="Markowitz V."/>
            <person name="Palaniappan K."/>
            <person name="Ivanova N."/>
            <person name="Schaumberg A."/>
            <person name="Pati A."/>
            <person name="Liolios K."/>
            <person name="Nordberg H.P."/>
            <person name="Cantor M.N."/>
            <person name="Hua S.X."/>
            <person name="Woyke T."/>
        </authorList>
    </citation>
    <scope>NUCLEOTIDE SEQUENCE [LARGE SCALE GENOMIC DNA]</scope>
    <source>
        <strain evidence="13">DSM 19437</strain>
    </source>
</reference>
<feature type="transmembrane region" description="Helical" evidence="9">
    <location>
        <begin position="21"/>
        <end position="39"/>
    </location>
</feature>
<evidence type="ECO:0000313" key="12">
    <source>
        <dbReference type="EMBL" id="AHF14649.1"/>
    </source>
</evidence>
<dbReference type="OrthoDB" id="9809646at2"/>
<proteinExistence type="inferred from homology"/>
<feature type="domain" description="Cation efflux protein cytoplasmic" evidence="11">
    <location>
        <begin position="214"/>
        <end position="287"/>
    </location>
</feature>
<dbReference type="PANTHER" id="PTHR11562:SF17">
    <property type="entry name" value="RE54080P-RELATED"/>
    <property type="match status" value="1"/>
</dbReference>
<evidence type="ECO:0000256" key="2">
    <source>
        <dbReference type="ARBA" id="ARBA00008873"/>
    </source>
</evidence>
<dbReference type="STRING" id="929713.NIASO_04500"/>
<dbReference type="Proteomes" id="UP000003586">
    <property type="component" value="Chromosome"/>
</dbReference>
<dbReference type="SUPFAM" id="SSF161111">
    <property type="entry name" value="Cation efflux protein transmembrane domain-like"/>
    <property type="match status" value="1"/>
</dbReference>
<dbReference type="GO" id="GO:0005385">
    <property type="term" value="F:zinc ion transmembrane transporter activity"/>
    <property type="evidence" value="ECO:0007669"/>
    <property type="project" value="TreeGrafter"/>
</dbReference>
<evidence type="ECO:0000256" key="4">
    <source>
        <dbReference type="ARBA" id="ARBA00022692"/>
    </source>
</evidence>
<keyword evidence="4 9" id="KW-0812">Transmembrane</keyword>
<feature type="domain" description="Cation efflux protein transmembrane" evidence="10">
    <location>
        <begin position="19"/>
        <end position="210"/>
    </location>
</feature>
<comment type="subcellular location">
    <subcellularLocation>
        <location evidence="1">Membrane</location>
        <topology evidence="1">Multi-pass membrane protein</topology>
    </subcellularLocation>
</comment>
<accession>W0EZM3</accession>
<dbReference type="EMBL" id="CP007035">
    <property type="protein sequence ID" value="AHF14649.1"/>
    <property type="molecule type" value="Genomic_DNA"/>
</dbReference>
<dbReference type="PANTHER" id="PTHR11562">
    <property type="entry name" value="CATION EFFLUX PROTEIN/ ZINC TRANSPORTER"/>
    <property type="match status" value="1"/>
</dbReference>
<comment type="similarity">
    <text evidence="2">Belongs to the cation diffusion facilitator (CDF) transporter (TC 2.A.4) family. SLC30A subfamily.</text>
</comment>
<feature type="transmembrane region" description="Helical" evidence="9">
    <location>
        <begin position="152"/>
        <end position="173"/>
    </location>
</feature>
<dbReference type="InterPro" id="IPR036837">
    <property type="entry name" value="Cation_efflux_CTD_sf"/>
</dbReference>
<dbReference type="InterPro" id="IPR002524">
    <property type="entry name" value="Cation_efflux"/>
</dbReference>
<keyword evidence="5" id="KW-0862">Zinc</keyword>
<evidence type="ECO:0000256" key="1">
    <source>
        <dbReference type="ARBA" id="ARBA00004141"/>
    </source>
</evidence>
<feature type="transmembrane region" description="Helical" evidence="9">
    <location>
        <begin position="179"/>
        <end position="195"/>
    </location>
</feature>
<dbReference type="RefSeq" id="WP_008583245.1">
    <property type="nucleotide sequence ID" value="NZ_CP007035.1"/>
</dbReference>
<gene>
    <name evidence="12" type="ORF">NIASO_04500</name>
</gene>
<keyword evidence="13" id="KW-1185">Reference proteome</keyword>
<evidence type="ECO:0000256" key="9">
    <source>
        <dbReference type="SAM" id="Phobius"/>
    </source>
</evidence>
<dbReference type="NCBIfam" id="TIGR01297">
    <property type="entry name" value="CDF"/>
    <property type="match status" value="1"/>
</dbReference>
<evidence type="ECO:0000256" key="7">
    <source>
        <dbReference type="ARBA" id="ARBA00023065"/>
    </source>
</evidence>
<evidence type="ECO:0000259" key="11">
    <source>
        <dbReference type="Pfam" id="PF16916"/>
    </source>
</evidence>
<evidence type="ECO:0000256" key="5">
    <source>
        <dbReference type="ARBA" id="ARBA00022906"/>
    </source>
</evidence>
<dbReference type="eggNOG" id="COG1230">
    <property type="taxonomic scope" value="Bacteria"/>
</dbReference>
<keyword evidence="6 9" id="KW-1133">Transmembrane helix</keyword>
<evidence type="ECO:0000313" key="13">
    <source>
        <dbReference type="Proteomes" id="UP000003586"/>
    </source>
</evidence>
<keyword evidence="7" id="KW-0406">Ion transport</keyword>
<feature type="transmembrane region" description="Helical" evidence="9">
    <location>
        <begin position="120"/>
        <end position="140"/>
    </location>
</feature>
<keyword evidence="8 9" id="KW-0472">Membrane</keyword>
<feature type="transmembrane region" description="Helical" evidence="9">
    <location>
        <begin position="45"/>
        <end position="66"/>
    </location>
</feature>
<dbReference type="InterPro" id="IPR027469">
    <property type="entry name" value="Cation_efflux_TMD_sf"/>
</dbReference>
<dbReference type="InterPro" id="IPR027470">
    <property type="entry name" value="Cation_efflux_CTD"/>
</dbReference>
<organism evidence="12 13">
    <name type="scientific">Niabella soli DSM 19437</name>
    <dbReference type="NCBI Taxonomy" id="929713"/>
    <lineage>
        <taxon>Bacteria</taxon>
        <taxon>Pseudomonadati</taxon>
        <taxon>Bacteroidota</taxon>
        <taxon>Chitinophagia</taxon>
        <taxon>Chitinophagales</taxon>
        <taxon>Chitinophagaceae</taxon>
        <taxon>Niabella</taxon>
    </lineage>
</organism>
<sequence>MAHEHIVQRSTNAQHQKKLKIVLSMTLLYLIAEVVGGIFTKSLALLADAGHMLTDAGGLVLALLAIHYAGRQPDSKNTFGYYRAEILAALANAVVLIVISVFILYGAYERLLHPHKVETGNMMLIAVVGLFVNAAGVLVLRKDSGTSLNMRGAYFEVLSDALTSVAVIVAGLIMRYTGWYFIDPILSAGIGLFILPRTWGLLKASVNVLLEGVPAEVDLQQLRYDLLQIKGVAGLHDLHVWTLTSGVNLLSAHIVHLPAADPMQLLREVQELLAHRHQITHTTIQTEVEGAELNEIYVHE</sequence>
<dbReference type="GO" id="GO:0005886">
    <property type="term" value="C:plasma membrane"/>
    <property type="evidence" value="ECO:0007669"/>
    <property type="project" value="TreeGrafter"/>
</dbReference>
<dbReference type="Pfam" id="PF16916">
    <property type="entry name" value="ZT_dimer"/>
    <property type="match status" value="1"/>
</dbReference>
<dbReference type="InterPro" id="IPR058533">
    <property type="entry name" value="Cation_efflux_TM"/>
</dbReference>
<dbReference type="SUPFAM" id="SSF160240">
    <property type="entry name" value="Cation efflux protein cytoplasmic domain-like"/>
    <property type="match status" value="1"/>
</dbReference>
<dbReference type="Pfam" id="PF01545">
    <property type="entry name" value="Cation_efflux"/>
    <property type="match status" value="1"/>
</dbReference>
<dbReference type="Gene3D" id="1.20.1510.10">
    <property type="entry name" value="Cation efflux protein transmembrane domain"/>
    <property type="match status" value="1"/>
</dbReference>
<dbReference type="KEGG" id="nso:NIASO_04500"/>